<dbReference type="EMBL" id="RFBY01000114">
    <property type="protein sequence ID" value="RSP69051.1"/>
    <property type="molecule type" value="Genomic_DNA"/>
</dbReference>
<protein>
    <recommendedName>
        <fullName evidence="3">Lipoprotein</fullName>
    </recommendedName>
</protein>
<dbReference type="Proteomes" id="UP000269597">
    <property type="component" value="Unassembled WGS sequence"/>
</dbReference>
<evidence type="ECO:0000313" key="1">
    <source>
        <dbReference type="EMBL" id="RSP69051.1"/>
    </source>
</evidence>
<organism evidence="1 2">
    <name type="scientific">Acinetobacter baumannii</name>
    <dbReference type="NCBI Taxonomy" id="470"/>
    <lineage>
        <taxon>Bacteria</taxon>
        <taxon>Pseudomonadati</taxon>
        <taxon>Pseudomonadota</taxon>
        <taxon>Gammaproteobacteria</taxon>
        <taxon>Moraxellales</taxon>
        <taxon>Moraxellaceae</taxon>
        <taxon>Acinetobacter</taxon>
        <taxon>Acinetobacter calcoaceticus/baumannii complex</taxon>
    </lineage>
</organism>
<accession>A0A1S2FPD4</accession>
<proteinExistence type="predicted"/>
<reference evidence="1 2" key="1">
    <citation type="submission" date="2018-10" db="EMBL/GenBank/DDBJ databases">
        <title>GWAS and RNA-Seq identify cryptic mechanisms of antimicrobial resistance in Acinetobacter baumannii.</title>
        <authorList>
            <person name="Sahl J.W."/>
        </authorList>
    </citation>
    <scope>NUCLEOTIDE SEQUENCE [LARGE SCALE GENOMIC DNA]</scope>
    <source>
        <strain evidence="1 2">TG31299</strain>
    </source>
</reference>
<comment type="caution">
    <text evidence="1">The sequence shown here is derived from an EMBL/GenBank/DDBJ whole genome shotgun (WGS) entry which is preliminary data.</text>
</comment>
<dbReference type="PROSITE" id="PS51257">
    <property type="entry name" value="PROKAR_LIPOPROTEIN"/>
    <property type="match status" value="1"/>
</dbReference>
<evidence type="ECO:0008006" key="3">
    <source>
        <dbReference type="Google" id="ProtNLM"/>
    </source>
</evidence>
<dbReference type="AlphaFoldDB" id="A0A1S2FPD4"/>
<dbReference type="RefSeq" id="WP_004837452.1">
    <property type="nucleotide sequence ID" value="NZ_BBTD01000069.1"/>
</dbReference>
<sequence>MKNLIKGIALTTFAVLLTACSKPDISGVWIPENVSKDSVFYSYYVIKKIEDSDRFSVEQHKFRIKKPNPILPIELPEKISDTQKVLEFAQDNTYCVEGSMKTECFIAVGDKLDVYKGVRLKKTSTFPPQIPVNE</sequence>
<evidence type="ECO:0000313" key="2">
    <source>
        <dbReference type="Proteomes" id="UP000269597"/>
    </source>
</evidence>
<gene>
    <name evidence="1" type="ORF">EA722_18660</name>
</gene>
<name>A0A1S2FPD4_ACIBA</name>